<dbReference type="EMBL" id="CP034086">
    <property type="protein sequence ID" value="AZG76250.1"/>
    <property type="molecule type" value="Genomic_DNA"/>
</dbReference>
<evidence type="ECO:0000313" key="2">
    <source>
        <dbReference type="EMBL" id="AZG76250.1"/>
    </source>
</evidence>
<dbReference type="Proteomes" id="UP000273982">
    <property type="component" value="Chromosome"/>
</dbReference>
<feature type="chain" id="PRO_5018120911" description="3',5'-cyclic-nucleotide phosphodiesterase" evidence="1">
    <location>
        <begin position="26"/>
        <end position="86"/>
    </location>
</feature>
<protein>
    <recommendedName>
        <fullName evidence="4">3',5'-cyclic-nucleotide phosphodiesterase</fullName>
    </recommendedName>
</protein>
<evidence type="ECO:0008006" key="4">
    <source>
        <dbReference type="Google" id="ProtNLM"/>
    </source>
</evidence>
<gene>
    <name evidence="2" type="ORF">EHO51_05620</name>
</gene>
<organism evidence="2 3">
    <name type="scientific">Methylocystis rosea</name>
    <dbReference type="NCBI Taxonomy" id="173366"/>
    <lineage>
        <taxon>Bacteria</taxon>
        <taxon>Pseudomonadati</taxon>
        <taxon>Pseudomonadota</taxon>
        <taxon>Alphaproteobacteria</taxon>
        <taxon>Hyphomicrobiales</taxon>
        <taxon>Methylocystaceae</taxon>
        <taxon>Methylocystis</taxon>
    </lineage>
</organism>
<proteinExistence type="predicted"/>
<feature type="signal peptide" evidence="1">
    <location>
        <begin position="1"/>
        <end position="25"/>
    </location>
</feature>
<sequence length="86" mass="9522">MRKLISFSLLLAFPLAFGAATPAHAQGTSQERSDCMGDALRFCSSDIPFVEEIESCLSQNVARLSPACRREFGPTQSTKLREDHFQ</sequence>
<keyword evidence="1" id="KW-0732">Signal</keyword>
<accession>A0A3G8M592</accession>
<dbReference type="RefSeq" id="WP_124738070.1">
    <property type="nucleotide sequence ID" value="NZ_CP034086.1"/>
</dbReference>
<reference evidence="2 3" key="1">
    <citation type="submission" date="2018-11" db="EMBL/GenBank/DDBJ databases">
        <title>Genome squencing of methanotrophic bacteria isolated from alkaline groundwater in Korea.</title>
        <authorList>
            <person name="Nguyen L.N."/>
        </authorList>
    </citation>
    <scope>NUCLEOTIDE SEQUENCE [LARGE SCALE GENOMIC DNA]</scope>
    <source>
        <strain evidence="2 3">GW6</strain>
    </source>
</reference>
<evidence type="ECO:0000313" key="3">
    <source>
        <dbReference type="Proteomes" id="UP000273982"/>
    </source>
</evidence>
<dbReference type="KEGG" id="mros:EHO51_05620"/>
<evidence type="ECO:0000256" key="1">
    <source>
        <dbReference type="SAM" id="SignalP"/>
    </source>
</evidence>
<name>A0A3G8M592_9HYPH</name>
<dbReference type="AlphaFoldDB" id="A0A3G8M592"/>